<feature type="region of interest" description="Disordered" evidence="1">
    <location>
        <begin position="38"/>
        <end position="86"/>
    </location>
</feature>
<accession>A0A940MVQ6</accession>
<evidence type="ECO:0000256" key="1">
    <source>
        <dbReference type="SAM" id="MobiDB-lite"/>
    </source>
</evidence>
<feature type="compositionally biased region" description="Pro residues" evidence="1">
    <location>
        <begin position="58"/>
        <end position="69"/>
    </location>
</feature>
<dbReference type="Pfam" id="PF10948">
    <property type="entry name" value="DUF2635"/>
    <property type="match status" value="1"/>
</dbReference>
<dbReference type="EMBL" id="JAGIZA010000004">
    <property type="protein sequence ID" value="MBP0492876.1"/>
    <property type="molecule type" value="Genomic_DNA"/>
</dbReference>
<dbReference type="AlphaFoldDB" id="A0A940MVQ6"/>
<sequence length="86" mass="9443">MYVIPREGTKVPDPVLHDFLPPEGRWVERTEHWVRVLRDQDAQEGSPPPEAEASATPAPEPVPDTPAEPAPEAVFTPPDADEENPA</sequence>
<dbReference type="InterPro" id="IPR024400">
    <property type="entry name" value="DUF2635"/>
</dbReference>
<dbReference type="Proteomes" id="UP000677537">
    <property type="component" value="Unassembled WGS sequence"/>
</dbReference>
<organism evidence="2 3">
    <name type="scientific">Roseomonas indoligenes</name>
    <dbReference type="NCBI Taxonomy" id="2820811"/>
    <lineage>
        <taxon>Bacteria</taxon>
        <taxon>Pseudomonadati</taxon>
        <taxon>Pseudomonadota</taxon>
        <taxon>Alphaproteobacteria</taxon>
        <taxon>Acetobacterales</taxon>
        <taxon>Roseomonadaceae</taxon>
        <taxon>Roseomonas</taxon>
    </lineage>
</organism>
<gene>
    <name evidence="2" type="ORF">J5Y10_08805</name>
</gene>
<comment type="caution">
    <text evidence="2">The sequence shown here is derived from an EMBL/GenBank/DDBJ whole genome shotgun (WGS) entry which is preliminary data.</text>
</comment>
<evidence type="ECO:0000313" key="2">
    <source>
        <dbReference type="EMBL" id="MBP0492876.1"/>
    </source>
</evidence>
<proteinExistence type="predicted"/>
<evidence type="ECO:0000313" key="3">
    <source>
        <dbReference type="Proteomes" id="UP000677537"/>
    </source>
</evidence>
<protein>
    <submittedName>
        <fullName evidence="2">DUF2635 domain-containing protein</fullName>
    </submittedName>
</protein>
<name>A0A940MVQ6_9PROT</name>
<reference evidence="2" key="1">
    <citation type="submission" date="2021-03" db="EMBL/GenBank/DDBJ databases">
        <authorList>
            <person name="So Y."/>
        </authorList>
    </citation>
    <scope>NUCLEOTIDE SEQUENCE</scope>
    <source>
        <strain evidence="2">SG15</strain>
    </source>
</reference>
<keyword evidence="3" id="KW-1185">Reference proteome</keyword>